<evidence type="ECO:0000256" key="3">
    <source>
        <dbReference type="ARBA" id="ARBA00022617"/>
    </source>
</evidence>
<dbReference type="STRING" id="758820.SAMN00777080_4448"/>
<keyword evidence="2" id="KW-0813">Transport</keyword>
<dbReference type="SUPFAM" id="SSF46458">
    <property type="entry name" value="Globin-like"/>
    <property type="match status" value="1"/>
</dbReference>
<dbReference type="AlphaFoldDB" id="A0A1W2HA55"/>
<dbReference type="Gene3D" id="1.10.490.10">
    <property type="entry name" value="Globins"/>
    <property type="match status" value="1"/>
</dbReference>
<protein>
    <submittedName>
        <fullName evidence="7">Hemoglobin</fullName>
    </submittedName>
</protein>
<dbReference type="PROSITE" id="PS01213">
    <property type="entry name" value="GLOBIN_FAM_2"/>
    <property type="match status" value="1"/>
</dbReference>
<name>A0A1W2HA55_9BACT</name>
<evidence type="ECO:0000256" key="1">
    <source>
        <dbReference type="ARBA" id="ARBA00001971"/>
    </source>
</evidence>
<gene>
    <name evidence="7" type="ORF">SAMN00777080_4448</name>
</gene>
<organism evidence="7 8">
    <name type="scientific">Aquiflexum balticum DSM 16537</name>
    <dbReference type="NCBI Taxonomy" id="758820"/>
    <lineage>
        <taxon>Bacteria</taxon>
        <taxon>Pseudomonadati</taxon>
        <taxon>Bacteroidota</taxon>
        <taxon>Cytophagia</taxon>
        <taxon>Cytophagales</taxon>
        <taxon>Cyclobacteriaceae</taxon>
        <taxon>Aquiflexum</taxon>
    </lineage>
</organism>
<dbReference type="GO" id="GO:0020037">
    <property type="term" value="F:heme binding"/>
    <property type="evidence" value="ECO:0007669"/>
    <property type="project" value="InterPro"/>
</dbReference>
<dbReference type="InterPro" id="IPR012292">
    <property type="entry name" value="Globin/Proto"/>
</dbReference>
<evidence type="ECO:0000313" key="8">
    <source>
        <dbReference type="Proteomes" id="UP000192333"/>
    </source>
</evidence>
<accession>A0A1W2HA55</accession>
<keyword evidence="3" id="KW-0349">Heme</keyword>
<evidence type="ECO:0000256" key="5">
    <source>
        <dbReference type="ARBA" id="ARBA00023004"/>
    </source>
</evidence>
<dbReference type="InterPro" id="IPR044203">
    <property type="entry name" value="GlbO/GLB3-like"/>
</dbReference>
<dbReference type="OrthoDB" id="9790913at2"/>
<keyword evidence="5" id="KW-0408">Iron</keyword>
<dbReference type="Pfam" id="PF01152">
    <property type="entry name" value="Bac_globin"/>
    <property type="match status" value="1"/>
</dbReference>
<dbReference type="RefSeq" id="WP_084122755.1">
    <property type="nucleotide sequence ID" value="NZ_LT838813.1"/>
</dbReference>
<dbReference type="EMBL" id="LT838813">
    <property type="protein sequence ID" value="SMD45780.1"/>
    <property type="molecule type" value="Genomic_DNA"/>
</dbReference>
<evidence type="ECO:0000256" key="4">
    <source>
        <dbReference type="ARBA" id="ARBA00022723"/>
    </source>
</evidence>
<keyword evidence="8" id="KW-1185">Reference proteome</keyword>
<dbReference type="InterPro" id="IPR009050">
    <property type="entry name" value="Globin-like_sf"/>
</dbReference>
<comment type="similarity">
    <text evidence="6">Belongs to the truncated hemoglobin family. Group II subfamily.</text>
</comment>
<dbReference type="PANTHER" id="PTHR47366">
    <property type="entry name" value="TWO-ON-TWO HEMOGLOBIN-3"/>
    <property type="match status" value="1"/>
</dbReference>
<evidence type="ECO:0000256" key="6">
    <source>
        <dbReference type="ARBA" id="ARBA00034496"/>
    </source>
</evidence>
<dbReference type="GO" id="GO:0046872">
    <property type="term" value="F:metal ion binding"/>
    <property type="evidence" value="ECO:0007669"/>
    <property type="project" value="UniProtKB-KW"/>
</dbReference>
<dbReference type="Proteomes" id="UP000192333">
    <property type="component" value="Chromosome I"/>
</dbReference>
<dbReference type="InterPro" id="IPR019795">
    <property type="entry name" value="Globin_bac-like_CS"/>
</dbReference>
<dbReference type="GO" id="GO:0005344">
    <property type="term" value="F:oxygen carrier activity"/>
    <property type="evidence" value="ECO:0007669"/>
    <property type="project" value="InterPro"/>
</dbReference>
<evidence type="ECO:0000256" key="2">
    <source>
        <dbReference type="ARBA" id="ARBA00022448"/>
    </source>
</evidence>
<dbReference type="InterPro" id="IPR001486">
    <property type="entry name" value="Hemoglobin_trunc"/>
</dbReference>
<sequence>MNSNQSIYEILGEEKIKILVQHFYQQVEKSPELRKLYPKDLAPAEERLFLFLIHVFGGPHTYLEKRGHPMLRRRHFQWPIDEKMKEEWLKCMFQAIEKVEMDPNISQQIQAYFVQVANHMVNK</sequence>
<dbReference type="CDD" id="cd08917">
    <property type="entry name" value="TrHb2_O"/>
    <property type="match status" value="1"/>
</dbReference>
<reference evidence="8" key="1">
    <citation type="submission" date="2017-04" db="EMBL/GenBank/DDBJ databases">
        <authorList>
            <person name="Varghese N."/>
            <person name="Submissions S."/>
        </authorList>
    </citation>
    <scope>NUCLEOTIDE SEQUENCE [LARGE SCALE GENOMIC DNA]</scope>
    <source>
        <strain evidence="8">DSM 16537</strain>
    </source>
</reference>
<dbReference type="GO" id="GO:0019825">
    <property type="term" value="F:oxygen binding"/>
    <property type="evidence" value="ECO:0007669"/>
    <property type="project" value="InterPro"/>
</dbReference>
<dbReference type="PANTHER" id="PTHR47366:SF1">
    <property type="entry name" value="TWO-ON-TWO HEMOGLOBIN-3"/>
    <property type="match status" value="1"/>
</dbReference>
<evidence type="ECO:0000313" key="7">
    <source>
        <dbReference type="EMBL" id="SMD45780.1"/>
    </source>
</evidence>
<comment type="cofactor">
    <cofactor evidence="1">
        <name>heme</name>
        <dbReference type="ChEBI" id="CHEBI:30413"/>
    </cofactor>
</comment>
<proteinExistence type="inferred from homology"/>
<keyword evidence="4" id="KW-0479">Metal-binding</keyword>